<evidence type="ECO:0000313" key="2">
    <source>
        <dbReference type="EMBL" id="KXG27953.1"/>
    </source>
</evidence>
<dbReference type="ExpressionAtlas" id="A0A1B6PQL8">
    <property type="expression patterns" value="baseline and differential"/>
</dbReference>
<organism evidence="2 3">
    <name type="scientific">Sorghum bicolor</name>
    <name type="common">Sorghum</name>
    <name type="synonym">Sorghum vulgare</name>
    <dbReference type="NCBI Taxonomy" id="4558"/>
    <lineage>
        <taxon>Eukaryota</taxon>
        <taxon>Viridiplantae</taxon>
        <taxon>Streptophyta</taxon>
        <taxon>Embryophyta</taxon>
        <taxon>Tracheophyta</taxon>
        <taxon>Spermatophyta</taxon>
        <taxon>Magnoliopsida</taxon>
        <taxon>Liliopsida</taxon>
        <taxon>Poales</taxon>
        <taxon>Poaceae</taxon>
        <taxon>PACMAD clade</taxon>
        <taxon>Panicoideae</taxon>
        <taxon>Andropogonodae</taxon>
        <taxon>Andropogoneae</taxon>
        <taxon>Sorghinae</taxon>
        <taxon>Sorghum</taxon>
    </lineage>
</organism>
<proteinExistence type="predicted"/>
<reference evidence="3" key="2">
    <citation type="journal article" date="2018" name="Plant J.">
        <title>The Sorghum bicolor reference genome: improved assembly, gene annotations, a transcriptome atlas, and signatures of genome organization.</title>
        <authorList>
            <person name="McCormick R.F."/>
            <person name="Truong S.K."/>
            <person name="Sreedasyam A."/>
            <person name="Jenkins J."/>
            <person name="Shu S."/>
            <person name="Sims D."/>
            <person name="Kennedy M."/>
            <person name="Amirebrahimi M."/>
            <person name="Weers B.D."/>
            <person name="McKinley B."/>
            <person name="Mattison A."/>
            <person name="Morishige D.T."/>
            <person name="Grimwood J."/>
            <person name="Schmutz J."/>
            <person name="Mullet J.E."/>
        </authorList>
    </citation>
    <scope>NUCLEOTIDE SEQUENCE [LARGE SCALE GENOMIC DNA]</scope>
    <source>
        <strain evidence="3">cv. BTx623</strain>
    </source>
</reference>
<protein>
    <submittedName>
        <fullName evidence="2">Uncharacterized protein</fullName>
    </submittedName>
</protein>
<feature type="transmembrane region" description="Helical" evidence="1">
    <location>
        <begin position="197"/>
        <end position="218"/>
    </location>
</feature>
<feature type="transmembrane region" description="Helical" evidence="1">
    <location>
        <begin position="140"/>
        <end position="162"/>
    </location>
</feature>
<keyword evidence="1" id="KW-0812">Transmembrane</keyword>
<reference evidence="2 3" key="1">
    <citation type="journal article" date="2009" name="Nature">
        <title>The Sorghum bicolor genome and the diversification of grasses.</title>
        <authorList>
            <person name="Paterson A.H."/>
            <person name="Bowers J.E."/>
            <person name="Bruggmann R."/>
            <person name="Dubchak I."/>
            <person name="Grimwood J."/>
            <person name="Gundlach H."/>
            <person name="Haberer G."/>
            <person name="Hellsten U."/>
            <person name="Mitros T."/>
            <person name="Poliakov A."/>
            <person name="Schmutz J."/>
            <person name="Spannagl M."/>
            <person name="Tang H."/>
            <person name="Wang X."/>
            <person name="Wicker T."/>
            <person name="Bharti A.K."/>
            <person name="Chapman J."/>
            <person name="Feltus F.A."/>
            <person name="Gowik U."/>
            <person name="Grigoriev I.V."/>
            <person name="Lyons E."/>
            <person name="Maher C.A."/>
            <person name="Martis M."/>
            <person name="Narechania A."/>
            <person name="Otillar R.P."/>
            <person name="Penning B.W."/>
            <person name="Salamov A.A."/>
            <person name="Wang Y."/>
            <person name="Zhang L."/>
            <person name="Carpita N.C."/>
            <person name="Freeling M."/>
            <person name="Gingle A.R."/>
            <person name="Hash C.T."/>
            <person name="Keller B."/>
            <person name="Klein P."/>
            <person name="Kresovich S."/>
            <person name="McCann M.C."/>
            <person name="Ming R."/>
            <person name="Peterson D.G."/>
            <person name="Mehboob-ur-Rahman"/>
            <person name="Ware D."/>
            <person name="Westhoff P."/>
            <person name="Mayer K.F."/>
            <person name="Messing J."/>
            <person name="Rokhsar D.S."/>
        </authorList>
    </citation>
    <scope>NUCLEOTIDE SEQUENCE [LARGE SCALE GENOMIC DNA]</scope>
    <source>
        <strain evidence="3">cv. BTx623</strain>
    </source>
</reference>
<keyword evidence="1" id="KW-1133">Transmembrane helix</keyword>
<dbReference type="EMBL" id="CM000764">
    <property type="protein sequence ID" value="KXG27953.1"/>
    <property type="molecule type" value="Genomic_DNA"/>
</dbReference>
<dbReference type="Gramene" id="KXG27953">
    <property type="protein sequence ID" value="KXG27953"/>
    <property type="gene ID" value="SORBI_3005G068200"/>
</dbReference>
<dbReference type="Proteomes" id="UP000000768">
    <property type="component" value="Chromosome 5"/>
</dbReference>
<feature type="transmembrane region" description="Helical" evidence="1">
    <location>
        <begin position="113"/>
        <end position="134"/>
    </location>
</feature>
<dbReference type="FunCoup" id="A0A1B6PQL8">
    <property type="interactions" value="112"/>
</dbReference>
<dbReference type="OrthoDB" id="695478at2759"/>
<accession>A0A1B6PQL8</accession>
<keyword evidence="1" id="KW-0472">Membrane</keyword>
<gene>
    <name evidence="2" type="ORF">SORBI_3005G068200</name>
</gene>
<evidence type="ECO:0000256" key="1">
    <source>
        <dbReference type="SAM" id="Phobius"/>
    </source>
</evidence>
<dbReference type="InParanoid" id="A0A1B6PQL8"/>
<keyword evidence="3" id="KW-1185">Reference proteome</keyword>
<feature type="transmembrane region" description="Helical" evidence="1">
    <location>
        <begin position="174"/>
        <end position="191"/>
    </location>
</feature>
<sequence length="308" mass="34912">MARRGRCHRQRRLRRWSFSSLLKLPGYAYKEWLRFVHKGFFALFQKEYEKDQLKEKEDEQVKLKADRFAGYKSICLFGLGSLFWGSATGFLGQLKEKDEKADKAPDRSAWMDFCFLYSAFALLFMLLGVAASSFPNSSWFAPSVAGFGSLQALILVLGGFHVASLKYHSYGKETKYSMIGSTILIIIYWGLSVQDPIILHFVVKLFFWLVSLIAYVVYMGGRMVWQFGKCAWTKIRTNVLSLKSTLMAWNHSTNDYQHLPQTVSSQSVAVSEGSQGAPPNRISVKALIKSSTLWRLSNPTESSVTSAL</sequence>
<evidence type="ECO:0000313" key="3">
    <source>
        <dbReference type="Proteomes" id="UP000000768"/>
    </source>
</evidence>
<name>A0A1B6PQL8_SORBI</name>
<dbReference type="AlphaFoldDB" id="A0A1B6PQL8"/>
<dbReference type="OMA" id="YETDEMQ"/>